<dbReference type="InterPro" id="IPR036291">
    <property type="entry name" value="NAD(P)-bd_dom_sf"/>
</dbReference>
<gene>
    <name evidence="4" type="ORF">Prubr_46940</name>
</gene>
<dbReference type="PRINTS" id="PR00080">
    <property type="entry name" value="SDRFAMILY"/>
</dbReference>
<evidence type="ECO:0000256" key="2">
    <source>
        <dbReference type="ARBA" id="ARBA00023002"/>
    </source>
</evidence>
<evidence type="ECO:0000256" key="3">
    <source>
        <dbReference type="RuleBase" id="RU000363"/>
    </source>
</evidence>
<dbReference type="SUPFAM" id="SSF51735">
    <property type="entry name" value="NAD(P)-binding Rossmann-fold domains"/>
    <property type="match status" value="1"/>
</dbReference>
<dbReference type="Gene3D" id="3.40.50.720">
    <property type="entry name" value="NAD(P)-binding Rossmann-like Domain"/>
    <property type="match status" value="1"/>
</dbReference>
<keyword evidence="5" id="KW-1185">Reference proteome</keyword>
<dbReference type="RefSeq" id="WP_212816978.1">
    <property type="nucleotide sequence ID" value="NZ_AP023359.1"/>
</dbReference>
<dbReference type="PRINTS" id="PR00081">
    <property type="entry name" value="GDHRDH"/>
</dbReference>
<evidence type="ECO:0000313" key="4">
    <source>
        <dbReference type="EMBL" id="BCJ67673.1"/>
    </source>
</evidence>
<dbReference type="KEGG" id="pry:Prubr_46940"/>
<protein>
    <submittedName>
        <fullName evidence="4">Short-chain dehydrogenase</fullName>
    </submittedName>
</protein>
<evidence type="ECO:0000313" key="5">
    <source>
        <dbReference type="Proteomes" id="UP000680866"/>
    </source>
</evidence>
<keyword evidence="2" id="KW-0560">Oxidoreductase</keyword>
<proteinExistence type="inferred from homology"/>
<evidence type="ECO:0000256" key="1">
    <source>
        <dbReference type="ARBA" id="ARBA00006484"/>
    </source>
</evidence>
<dbReference type="PANTHER" id="PTHR43391">
    <property type="entry name" value="RETINOL DEHYDROGENASE-RELATED"/>
    <property type="match status" value="1"/>
</dbReference>
<organism evidence="4 5">
    <name type="scientific">Polymorphospora rubra</name>
    <dbReference type="NCBI Taxonomy" id="338584"/>
    <lineage>
        <taxon>Bacteria</taxon>
        <taxon>Bacillati</taxon>
        <taxon>Actinomycetota</taxon>
        <taxon>Actinomycetes</taxon>
        <taxon>Micromonosporales</taxon>
        <taxon>Micromonosporaceae</taxon>
        <taxon>Polymorphospora</taxon>
    </lineage>
</organism>
<dbReference type="PANTHER" id="PTHR43391:SF94">
    <property type="entry name" value="OXIDOREDUCTASE-RELATED"/>
    <property type="match status" value="1"/>
</dbReference>
<dbReference type="GO" id="GO:0016491">
    <property type="term" value="F:oxidoreductase activity"/>
    <property type="evidence" value="ECO:0007669"/>
    <property type="project" value="UniProtKB-KW"/>
</dbReference>
<sequence>MTRTGGHALLVGNSDGIGLVLTRRLLESGWTVTGISRRESPVEHDRYRHVVADVAAPDYPAVLAAAVEPVDRIDACVYAAGIGEPLDLADLATQTRAFEVNLVGAARTVEVVVPRMVAAGRGHLVGLSSLADVLISGEAPAYSASKAGLTAYLQGLALALRPKGVRVSVVRFGFVDTKMGKAPSRPLLMSAQEAAEVVLRTLAGGRVTVSRPRRMAAVVGGLRAVTAARIRVLR</sequence>
<dbReference type="EMBL" id="AP023359">
    <property type="protein sequence ID" value="BCJ67673.1"/>
    <property type="molecule type" value="Genomic_DNA"/>
</dbReference>
<dbReference type="PROSITE" id="PS00061">
    <property type="entry name" value="ADH_SHORT"/>
    <property type="match status" value="1"/>
</dbReference>
<reference evidence="4" key="1">
    <citation type="submission" date="2020-08" db="EMBL/GenBank/DDBJ databases">
        <title>Whole genome shotgun sequence of Polymorphospora rubra NBRC 101157.</title>
        <authorList>
            <person name="Komaki H."/>
            <person name="Tamura T."/>
        </authorList>
    </citation>
    <scope>NUCLEOTIDE SEQUENCE</scope>
    <source>
        <strain evidence="4">NBRC 101157</strain>
    </source>
</reference>
<dbReference type="CDD" id="cd05233">
    <property type="entry name" value="SDR_c"/>
    <property type="match status" value="1"/>
</dbReference>
<dbReference type="InterPro" id="IPR002347">
    <property type="entry name" value="SDR_fam"/>
</dbReference>
<accession>A0A810N7R7</accession>
<name>A0A810N7R7_9ACTN</name>
<dbReference type="Pfam" id="PF00106">
    <property type="entry name" value="adh_short"/>
    <property type="match status" value="1"/>
</dbReference>
<comment type="similarity">
    <text evidence="1 3">Belongs to the short-chain dehydrogenases/reductases (SDR) family.</text>
</comment>
<dbReference type="Proteomes" id="UP000680866">
    <property type="component" value="Chromosome"/>
</dbReference>
<dbReference type="InterPro" id="IPR020904">
    <property type="entry name" value="Sc_DH/Rdtase_CS"/>
</dbReference>
<dbReference type="AlphaFoldDB" id="A0A810N7R7"/>